<dbReference type="KEGG" id="nvi:100123806"/>
<reference evidence="4" key="1">
    <citation type="submission" date="2021-01" db="UniProtKB">
        <authorList>
            <consortium name="EnsemblMetazoa"/>
        </authorList>
    </citation>
    <scope>IDENTIFICATION</scope>
</reference>
<organism evidence="4 5">
    <name type="scientific">Nasonia vitripennis</name>
    <name type="common">Parasitic wasp</name>
    <dbReference type="NCBI Taxonomy" id="7425"/>
    <lineage>
        <taxon>Eukaryota</taxon>
        <taxon>Metazoa</taxon>
        <taxon>Ecdysozoa</taxon>
        <taxon>Arthropoda</taxon>
        <taxon>Hexapoda</taxon>
        <taxon>Insecta</taxon>
        <taxon>Pterygota</taxon>
        <taxon>Neoptera</taxon>
        <taxon>Endopterygota</taxon>
        <taxon>Hymenoptera</taxon>
        <taxon>Apocrita</taxon>
        <taxon>Proctotrupomorpha</taxon>
        <taxon>Chalcidoidea</taxon>
        <taxon>Pteromalidae</taxon>
        <taxon>Pteromalinae</taxon>
        <taxon>Nasonia</taxon>
    </lineage>
</organism>
<protein>
    <recommendedName>
        <fullName evidence="3">DUF4773 domain-containing protein</fullName>
    </recommendedName>
</protein>
<evidence type="ECO:0000259" key="3">
    <source>
        <dbReference type="Pfam" id="PF15998"/>
    </source>
</evidence>
<accession>A0A7M7LMR8</accession>
<dbReference type="OrthoDB" id="5952164at2759"/>
<evidence type="ECO:0000313" key="5">
    <source>
        <dbReference type="Proteomes" id="UP000002358"/>
    </source>
</evidence>
<dbReference type="Pfam" id="PF15998">
    <property type="entry name" value="DUF4773"/>
    <property type="match status" value="1"/>
</dbReference>
<feature type="region of interest" description="Disordered" evidence="1">
    <location>
        <begin position="241"/>
        <end position="265"/>
    </location>
</feature>
<keyword evidence="2" id="KW-0732">Signal</keyword>
<gene>
    <name evidence="4" type="primary">100123806</name>
</gene>
<dbReference type="InterPro" id="IPR031941">
    <property type="entry name" value="DUF4773"/>
</dbReference>
<proteinExistence type="predicted"/>
<feature type="chain" id="PRO_5029716248" description="DUF4773 domain-containing protein" evidence="2">
    <location>
        <begin position="19"/>
        <end position="265"/>
    </location>
</feature>
<feature type="domain" description="DUF4773" evidence="3">
    <location>
        <begin position="72"/>
        <end position="190"/>
    </location>
</feature>
<dbReference type="InParanoid" id="A0A7M7LMR8"/>
<dbReference type="PANTHER" id="PTHR36299:SF1">
    <property type="entry name" value="DUF4773 DOMAIN-CONTAINING PROTEIN"/>
    <property type="match status" value="1"/>
</dbReference>
<dbReference type="OMA" id="MDVTDFS"/>
<name>A0A7M7LMR8_NASVI</name>
<sequence length="265" mass="28869">MDVKLLICLSGFFAVTMAARQGHAYFNSTAHALKVYGHSYYNPMTGEPLQGTIDDTGRLPFATPKISFRGLPCACVDSSCGCCAGLNISAIKFDRRYCANFTYDSSQLTIDMKVMMNENEIYKTSVSARNPPPVCVPLPYVPVLDFCLRLYDLSVPEGGNLQTCIDFETRLAQSPLLVMHFNCVRVGSQGISWVKPGDAEADANGTDSATPLAVVNIQPVPTTTEVYDEVNFEVADSTESDGYAINGTTLSPEEEDKIGEHRFTG</sequence>
<evidence type="ECO:0000313" key="4">
    <source>
        <dbReference type="EnsemblMetazoa" id="XP_001607529"/>
    </source>
</evidence>
<evidence type="ECO:0000256" key="2">
    <source>
        <dbReference type="SAM" id="SignalP"/>
    </source>
</evidence>
<keyword evidence="5" id="KW-1185">Reference proteome</keyword>
<dbReference type="EnsemblMetazoa" id="XM_001607479">
    <property type="protein sequence ID" value="XP_001607529"/>
    <property type="gene ID" value="LOC100123806"/>
</dbReference>
<dbReference type="Proteomes" id="UP000002358">
    <property type="component" value="Chromosome 5"/>
</dbReference>
<dbReference type="AlphaFoldDB" id="A0A7M7LMR8"/>
<evidence type="ECO:0000256" key="1">
    <source>
        <dbReference type="SAM" id="MobiDB-lite"/>
    </source>
</evidence>
<dbReference type="PANTHER" id="PTHR36299">
    <property type="entry name" value="AGAP008005-PA"/>
    <property type="match status" value="1"/>
</dbReference>
<feature type="signal peptide" evidence="2">
    <location>
        <begin position="1"/>
        <end position="18"/>
    </location>
</feature>